<keyword evidence="1" id="KW-0808">Transferase</keyword>
<dbReference type="InterPro" id="IPR029043">
    <property type="entry name" value="GcvT/YgfZ_C"/>
</dbReference>
<dbReference type="Gene3D" id="3.30.1360.120">
    <property type="entry name" value="Probable tRNA modification gtpase trme, domain 1"/>
    <property type="match status" value="1"/>
</dbReference>
<dbReference type="Pfam" id="PF08669">
    <property type="entry name" value="GCV_T_C"/>
    <property type="match status" value="1"/>
</dbReference>
<dbReference type="InterPro" id="IPR006222">
    <property type="entry name" value="GCVT_N"/>
</dbReference>
<dbReference type="PANTHER" id="PTHR43757">
    <property type="entry name" value="AMINOMETHYLTRANSFERASE"/>
    <property type="match status" value="1"/>
</dbReference>
<dbReference type="GO" id="GO:0008483">
    <property type="term" value="F:transaminase activity"/>
    <property type="evidence" value="ECO:0007669"/>
    <property type="project" value="UniProtKB-KW"/>
</dbReference>
<feature type="domain" description="Aminomethyltransferase C-terminal" evidence="3">
    <location>
        <begin position="135"/>
        <end position="189"/>
    </location>
</feature>
<evidence type="ECO:0000259" key="3">
    <source>
        <dbReference type="Pfam" id="PF08669"/>
    </source>
</evidence>
<gene>
    <name evidence="4" type="ORF">A1507_22300</name>
</gene>
<dbReference type="PANTHER" id="PTHR43757:SF2">
    <property type="entry name" value="AMINOMETHYLTRANSFERASE, MITOCHONDRIAL"/>
    <property type="match status" value="1"/>
</dbReference>
<dbReference type="InterPro" id="IPR028896">
    <property type="entry name" value="GcvT/YgfZ/DmdA"/>
</dbReference>
<feature type="domain" description="GCVT N-terminal" evidence="2">
    <location>
        <begin position="1"/>
        <end position="114"/>
    </location>
</feature>
<evidence type="ECO:0000256" key="1">
    <source>
        <dbReference type="ARBA" id="ARBA00022576"/>
    </source>
</evidence>
<keyword evidence="1" id="KW-0032">Aminotransferase</keyword>
<proteinExistence type="predicted"/>
<evidence type="ECO:0000259" key="2">
    <source>
        <dbReference type="Pfam" id="PF01571"/>
    </source>
</evidence>
<dbReference type="AlphaFoldDB" id="A0A177NUN9"/>
<comment type="caution">
    <text evidence="4">The sequence shown here is derived from an EMBL/GenBank/DDBJ whole genome shotgun (WGS) entry which is preliminary data.</text>
</comment>
<sequence length="259" mass="27796">MLALQGPEAAAVMAKFSREATALQFMQVCDTRIAGVPCTVSRSGYTGEDGFEISLPAEEAELVAKLLLAEDGVEPVGLGARDTLRLEAGLCLYGHELNETITPIEAGLNWIFKKGHTDFPGAETILAQRQNAAGRRRVGLLVEGKIPVRDGAILLDSDDREVGIVSSGSFSPSLNRPIAMALVDVEVLSVKAEPSPSGRGRGEGMQIGDYPLTPPLSRGEREFLKTPGTRLNAVVRNSAIELTVCPLPFVPHRYHKLAR</sequence>
<dbReference type="SUPFAM" id="SSF103025">
    <property type="entry name" value="Folate-binding domain"/>
    <property type="match status" value="1"/>
</dbReference>
<organism evidence="4 5">
    <name type="scientific">Methylomonas koyamae</name>
    <dbReference type="NCBI Taxonomy" id="702114"/>
    <lineage>
        <taxon>Bacteria</taxon>
        <taxon>Pseudomonadati</taxon>
        <taxon>Pseudomonadota</taxon>
        <taxon>Gammaproteobacteria</taxon>
        <taxon>Methylococcales</taxon>
        <taxon>Methylococcaceae</taxon>
        <taxon>Methylomonas</taxon>
    </lineage>
</organism>
<dbReference type="InterPro" id="IPR013977">
    <property type="entry name" value="GcvT_C"/>
</dbReference>
<dbReference type="Pfam" id="PF01571">
    <property type="entry name" value="GCV_T"/>
    <property type="match status" value="1"/>
</dbReference>
<accession>A0A177NUN9</accession>
<evidence type="ECO:0000313" key="5">
    <source>
        <dbReference type="Proteomes" id="UP000077857"/>
    </source>
</evidence>
<evidence type="ECO:0008006" key="6">
    <source>
        <dbReference type="Google" id="ProtNLM"/>
    </source>
</evidence>
<protein>
    <recommendedName>
        <fullName evidence="6">Aminomethyltransferase</fullName>
    </recommendedName>
</protein>
<dbReference type="InterPro" id="IPR027266">
    <property type="entry name" value="TrmE/GcvT-like"/>
</dbReference>
<dbReference type="Gene3D" id="4.10.1250.10">
    <property type="entry name" value="Aminomethyltransferase fragment"/>
    <property type="match status" value="1"/>
</dbReference>
<name>A0A177NUN9_9GAMM</name>
<dbReference type="EMBL" id="LUUJ01000005">
    <property type="protein sequence ID" value="OAI20993.1"/>
    <property type="molecule type" value="Genomic_DNA"/>
</dbReference>
<dbReference type="Proteomes" id="UP000077857">
    <property type="component" value="Unassembled WGS sequence"/>
</dbReference>
<dbReference type="Gene3D" id="2.40.30.110">
    <property type="entry name" value="Aminomethyltransferase beta-barrel domains"/>
    <property type="match status" value="1"/>
</dbReference>
<reference evidence="4 5" key="1">
    <citation type="submission" date="2016-03" db="EMBL/GenBank/DDBJ databases">
        <authorList>
            <person name="Ploux O."/>
        </authorList>
    </citation>
    <scope>NUCLEOTIDE SEQUENCE [LARGE SCALE GENOMIC DNA]</scope>
    <source>
        <strain evidence="4 5">R-45378</strain>
    </source>
</reference>
<dbReference type="SUPFAM" id="SSF101790">
    <property type="entry name" value="Aminomethyltransferase beta-barrel domain"/>
    <property type="match status" value="1"/>
</dbReference>
<evidence type="ECO:0000313" key="4">
    <source>
        <dbReference type="EMBL" id="OAI20993.1"/>
    </source>
</evidence>